<dbReference type="InterPro" id="IPR006568">
    <property type="entry name" value="PSP_pro-rich"/>
</dbReference>
<evidence type="ECO:0000256" key="5">
    <source>
        <dbReference type="ARBA" id="ARBA00023242"/>
    </source>
</evidence>
<dbReference type="Proteomes" id="UP000791440">
    <property type="component" value="Unassembled WGS sequence"/>
</dbReference>
<evidence type="ECO:0000256" key="1">
    <source>
        <dbReference type="ARBA" id="ARBA00004123"/>
    </source>
</evidence>
<dbReference type="GO" id="GO:0003723">
    <property type="term" value="F:RNA binding"/>
    <property type="evidence" value="ECO:0007669"/>
    <property type="project" value="TreeGrafter"/>
</dbReference>
<dbReference type="GO" id="GO:0008270">
    <property type="term" value="F:zinc ion binding"/>
    <property type="evidence" value="ECO:0007669"/>
    <property type="project" value="UniProtKB-KW"/>
</dbReference>
<evidence type="ECO:0000256" key="2">
    <source>
        <dbReference type="ARBA" id="ARBA00022723"/>
    </source>
</evidence>
<keyword evidence="5" id="KW-0539">Nucleus</keyword>
<comment type="caution">
    <text evidence="8">The sequence shown here is derived from an EMBL/GenBank/DDBJ whole genome shotgun (WGS) entry which is preliminary data.</text>
</comment>
<evidence type="ECO:0000256" key="6">
    <source>
        <dbReference type="SAM" id="MobiDB-lite"/>
    </source>
</evidence>
<dbReference type="PANTHER" id="PTHR13316">
    <property type="entry name" value="ZINC FINGER, CCHC DOMAIN CONTAINING 8"/>
    <property type="match status" value="1"/>
</dbReference>
<evidence type="ECO:0000256" key="4">
    <source>
        <dbReference type="ARBA" id="ARBA00022833"/>
    </source>
</evidence>
<evidence type="ECO:0000313" key="9">
    <source>
        <dbReference type="Proteomes" id="UP000791440"/>
    </source>
</evidence>
<feature type="region of interest" description="Disordered" evidence="6">
    <location>
        <begin position="586"/>
        <end position="612"/>
    </location>
</feature>
<comment type="subcellular location">
    <subcellularLocation>
        <location evidence="1">Nucleus</location>
    </subcellularLocation>
</comment>
<evidence type="ECO:0000259" key="7">
    <source>
        <dbReference type="SMART" id="SM00581"/>
    </source>
</evidence>
<accession>A0A921Z2Y3</accession>
<feature type="domain" description="PSP proline-rich" evidence="7">
    <location>
        <begin position="290"/>
        <end position="342"/>
    </location>
</feature>
<keyword evidence="4" id="KW-0862">Zinc</keyword>
<dbReference type="AlphaFoldDB" id="A0A921Z2Y3"/>
<reference evidence="8" key="1">
    <citation type="journal article" date="2016" name="Insect Biochem. Mol. Biol.">
        <title>Multifaceted biological insights from a draft genome sequence of the tobacco hornworm moth, Manduca sexta.</title>
        <authorList>
            <person name="Kanost M.R."/>
            <person name="Arrese E.L."/>
            <person name="Cao X."/>
            <person name="Chen Y.R."/>
            <person name="Chellapilla S."/>
            <person name="Goldsmith M.R."/>
            <person name="Grosse-Wilde E."/>
            <person name="Heckel D.G."/>
            <person name="Herndon N."/>
            <person name="Jiang H."/>
            <person name="Papanicolaou A."/>
            <person name="Qu J."/>
            <person name="Soulages J.L."/>
            <person name="Vogel H."/>
            <person name="Walters J."/>
            <person name="Waterhouse R.M."/>
            <person name="Ahn S.J."/>
            <person name="Almeida F.C."/>
            <person name="An C."/>
            <person name="Aqrawi P."/>
            <person name="Bretschneider A."/>
            <person name="Bryant W.B."/>
            <person name="Bucks S."/>
            <person name="Chao H."/>
            <person name="Chevignon G."/>
            <person name="Christen J.M."/>
            <person name="Clarke D.F."/>
            <person name="Dittmer N.T."/>
            <person name="Ferguson L.C.F."/>
            <person name="Garavelou S."/>
            <person name="Gordon K.H.J."/>
            <person name="Gunaratna R.T."/>
            <person name="Han Y."/>
            <person name="Hauser F."/>
            <person name="He Y."/>
            <person name="Heidel-Fischer H."/>
            <person name="Hirsh A."/>
            <person name="Hu Y."/>
            <person name="Jiang H."/>
            <person name="Kalra D."/>
            <person name="Klinner C."/>
            <person name="Konig C."/>
            <person name="Kovar C."/>
            <person name="Kroll A.R."/>
            <person name="Kuwar S.S."/>
            <person name="Lee S.L."/>
            <person name="Lehman R."/>
            <person name="Li K."/>
            <person name="Li Z."/>
            <person name="Liang H."/>
            <person name="Lovelace S."/>
            <person name="Lu Z."/>
            <person name="Mansfield J.H."/>
            <person name="McCulloch K.J."/>
            <person name="Mathew T."/>
            <person name="Morton B."/>
            <person name="Muzny D.M."/>
            <person name="Neunemann D."/>
            <person name="Ongeri F."/>
            <person name="Pauchet Y."/>
            <person name="Pu L.L."/>
            <person name="Pyrousis I."/>
            <person name="Rao X.J."/>
            <person name="Redding A."/>
            <person name="Roesel C."/>
            <person name="Sanchez-Gracia A."/>
            <person name="Schaack S."/>
            <person name="Shukla A."/>
            <person name="Tetreau G."/>
            <person name="Wang Y."/>
            <person name="Xiong G.H."/>
            <person name="Traut W."/>
            <person name="Walsh T.K."/>
            <person name="Worley K.C."/>
            <person name="Wu D."/>
            <person name="Wu W."/>
            <person name="Wu Y.Q."/>
            <person name="Zhang X."/>
            <person name="Zou Z."/>
            <person name="Zucker H."/>
            <person name="Briscoe A.D."/>
            <person name="Burmester T."/>
            <person name="Clem R.J."/>
            <person name="Feyereisen R."/>
            <person name="Grimmelikhuijzen C.J.P."/>
            <person name="Hamodrakas S.J."/>
            <person name="Hansson B.S."/>
            <person name="Huguet E."/>
            <person name="Jermiin L.S."/>
            <person name="Lan Q."/>
            <person name="Lehman H.K."/>
            <person name="Lorenzen M."/>
            <person name="Merzendorfer H."/>
            <person name="Michalopoulos I."/>
            <person name="Morton D.B."/>
            <person name="Muthukrishnan S."/>
            <person name="Oakeshott J.G."/>
            <person name="Palmer W."/>
            <person name="Park Y."/>
            <person name="Passarelli A.L."/>
            <person name="Rozas J."/>
            <person name="Schwartz L.M."/>
            <person name="Smith W."/>
            <person name="Southgate A."/>
            <person name="Vilcinskas A."/>
            <person name="Vogt R."/>
            <person name="Wang P."/>
            <person name="Werren J."/>
            <person name="Yu X.Q."/>
            <person name="Zhou J.J."/>
            <person name="Brown S.J."/>
            <person name="Scherer S.E."/>
            <person name="Richards S."/>
            <person name="Blissard G.W."/>
        </authorList>
    </citation>
    <scope>NUCLEOTIDE SEQUENCE</scope>
</reference>
<evidence type="ECO:0000313" key="8">
    <source>
        <dbReference type="EMBL" id="KAG6449402.1"/>
    </source>
</evidence>
<organism evidence="8 9">
    <name type="scientific">Manduca sexta</name>
    <name type="common">Tobacco hawkmoth</name>
    <name type="synonym">Tobacco hornworm</name>
    <dbReference type="NCBI Taxonomy" id="7130"/>
    <lineage>
        <taxon>Eukaryota</taxon>
        <taxon>Metazoa</taxon>
        <taxon>Ecdysozoa</taxon>
        <taxon>Arthropoda</taxon>
        <taxon>Hexapoda</taxon>
        <taxon>Insecta</taxon>
        <taxon>Pterygota</taxon>
        <taxon>Neoptera</taxon>
        <taxon>Endopterygota</taxon>
        <taxon>Lepidoptera</taxon>
        <taxon>Glossata</taxon>
        <taxon>Ditrysia</taxon>
        <taxon>Bombycoidea</taxon>
        <taxon>Sphingidae</taxon>
        <taxon>Sphinginae</taxon>
        <taxon>Sphingini</taxon>
        <taxon>Manduca</taxon>
    </lineage>
</organism>
<dbReference type="GO" id="GO:0071013">
    <property type="term" value="C:catalytic step 2 spliceosome"/>
    <property type="evidence" value="ECO:0007669"/>
    <property type="project" value="TreeGrafter"/>
</dbReference>
<proteinExistence type="predicted"/>
<sequence length="743" mass="81694">MAKRKAEVNDIIYELDNEDIDSSSEDEVKQPKIVRLEADTTPKSSQSDVIIEESCTDVINLNSSFKDGTQTPPNNDVNIGGKTSDDLDVVDAKQTELDVKNVTTNKKSTVSNEDITLVTPSLTSRESDAKKRGRLPLLTVHFRDSKLACYKKEIKQFLLNLIKLHDSDALDEFDNDADLELDIWPEDLHDASQNSTEAADNNFFFVDTDPSSSKLDSVPTYRQTSKLMTNAPVKEPTPPPIARRHLLCFNCDGCHNLRDCVLPRNNARIAEKRKFMIKPGRYHVEDEQRYGHLVPGRISGALRHALGLSRHELPLHIYRMRILGYPPGWLEEARISHSGISMFDSKGNAILDPDEEEGEICETGSKDKFDIKKILDFPGFNVPASPQYREEAHLYDLPPMSDQDSKLLMLQMLAPNAMKAYKRKKLTLSATGATSLPLEGQAEMDLDNEDEMAEFPSVPPLPDEAPPPPPPLPPSSPPPLPPSSPPPLPTPLNSSSPPPPASPPSPAIVPKLTVPNTVAPKTDAKTDSIDDDVVVLGVMQVKDIPLPEADFLVIDETNSSKSNSGGGSPSLNDLEAKKRLLLDALGEDEPENTAFVNNNTSEGIDLESDSEKDIANNSSANKIDMDDSDVLEINVSNITDIEISNSDNASPNSTQINDEKNTSTSGINTSLNRSTGHVKTTQYGTPVMNIASPYEKLPSDVKFAKDICDVINFENLPNSTGNYQKMCSLLKKVKNEVDRIQDS</sequence>
<feature type="compositionally biased region" description="Pro residues" evidence="6">
    <location>
        <begin position="457"/>
        <end position="507"/>
    </location>
</feature>
<feature type="region of interest" description="Disordered" evidence="6">
    <location>
        <begin position="453"/>
        <end position="512"/>
    </location>
</feature>
<dbReference type="PANTHER" id="PTHR13316:SF0">
    <property type="entry name" value="ZINC FINGER CCHC DOMAIN-CONTAINING PROTEIN 8"/>
    <property type="match status" value="1"/>
</dbReference>
<name>A0A921Z2Y3_MANSE</name>
<protein>
    <recommendedName>
        <fullName evidence="7">PSP proline-rich domain-containing protein</fullName>
    </recommendedName>
</protein>
<dbReference type="Pfam" id="PF04046">
    <property type="entry name" value="PSP"/>
    <property type="match status" value="1"/>
</dbReference>
<reference evidence="8" key="2">
    <citation type="submission" date="2020-12" db="EMBL/GenBank/DDBJ databases">
        <authorList>
            <person name="Kanost M."/>
        </authorList>
    </citation>
    <scope>NUCLEOTIDE SEQUENCE</scope>
</reference>
<dbReference type="SMART" id="SM00581">
    <property type="entry name" value="PSP"/>
    <property type="match status" value="1"/>
</dbReference>
<feature type="region of interest" description="Disordered" evidence="6">
    <location>
        <begin position="643"/>
        <end position="680"/>
    </location>
</feature>
<dbReference type="EMBL" id="JH668374">
    <property type="protein sequence ID" value="KAG6449402.1"/>
    <property type="molecule type" value="Genomic_DNA"/>
</dbReference>
<dbReference type="InterPro" id="IPR052115">
    <property type="entry name" value="NEXT_complex_subunit_ZCCHC8"/>
</dbReference>
<keyword evidence="2" id="KW-0479">Metal-binding</keyword>
<gene>
    <name evidence="8" type="ORF">O3G_MSEX006047</name>
</gene>
<keyword evidence="3" id="KW-0863">Zinc-finger</keyword>
<keyword evidence="9" id="KW-1185">Reference proteome</keyword>
<evidence type="ECO:0000256" key="3">
    <source>
        <dbReference type="ARBA" id="ARBA00022771"/>
    </source>
</evidence>